<feature type="compositionally biased region" description="Polar residues" evidence="1">
    <location>
        <begin position="206"/>
        <end position="222"/>
    </location>
</feature>
<name>A0AA39USU7_9AGAR</name>
<keyword evidence="3" id="KW-1185">Reference proteome</keyword>
<sequence length="466" mass="50710">MTLQIPIPTSFVDVAPVEGGALAKFFHELQPLFPVRRTTRHGIKESHSSYAKTLLQNKQHKEAARAWLRYALSQPDQTALKLNLKKDCIIFVKFYWLLYKSKPDWDFEPALKYLNNERKKRSDYILEIGEAGDGCHLVPNAIQSPAITDTLGQNKVLVPREEKRGYTDEETGTPGCGSPTAEVENLDQPGRVPKGATKRQRVRAGTVSNADTASDALSSMPTISVYPDSDSKPAVVSRLQYEGSRKHAPPNHKKTQKANSSGSRKKAAHPASPEEAKAFNDRPEPYNDGFAPDSHPESARANGDASTSEVLEVVSSRKSNRRNGREGAGLPINTSGEATPQQQKYDKAEEPHVAPGGLQLTEIGSPALSFVAQTAATDMAGFSKRDPASPKIASRKRSRSYLGGRSLKTEAQTSSHSMFEVSTFSALPLRAIAASVRPATTMLPGPSTPVLLGRSKKVHPVSIRLS</sequence>
<gene>
    <name evidence="2" type="ORF">EDD18DRAFT_224201</name>
</gene>
<feature type="compositionally biased region" description="Polar residues" evidence="1">
    <location>
        <begin position="332"/>
        <end position="343"/>
    </location>
</feature>
<evidence type="ECO:0000313" key="2">
    <source>
        <dbReference type="EMBL" id="KAK0495929.1"/>
    </source>
</evidence>
<feature type="compositionally biased region" description="Basic and acidic residues" evidence="1">
    <location>
        <begin position="272"/>
        <end position="285"/>
    </location>
</feature>
<comment type="caution">
    <text evidence="2">The sequence shown here is derived from an EMBL/GenBank/DDBJ whole genome shotgun (WGS) entry which is preliminary data.</text>
</comment>
<evidence type="ECO:0000313" key="3">
    <source>
        <dbReference type="Proteomes" id="UP001175228"/>
    </source>
</evidence>
<organism evidence="2 3">
    <name type="scientific">Armillaria luteobubalina</name>
    <dbReference type="NCBI Taxonomy" id="153913"/>
    <lineage>
        <taxon>Eukaryota</taxon>
        <taxon>Fungi</taxon>
        <taxon>Dikarya</taxon>
        <taxon>Basidiomycota</taxon>
        <taxon>Agaricomycotina</taxon>
        <taxon>Agaricomycetes</taxon>
        <taxon>Agaricomycetidae</taxon>
        <taxon>Agaricales</taxon>
        <taxon>Marasmiineae</taxon>
        <taxon>Physalacriaceae</taxon>
        <taxon>Armillaria</taxon>
    </lineage>
</organism>
<dbReference type="Proteomes" id="UP001175228">
    <property type="component" value="Unassembled WGS sequence"/>
</dbReference>
<protein>
    <submittedName>
        <fullName evidence="2">Uncharacterized protein</fullName>
    </submittedName>
</protein>
<proteinExistence type="predicted"/>
<reference evidence="2" key="1">
    <citation type="submission" date="2023-06" db="EMBL/GenBank/DDBJ databases">
        <authorList>
            <consortium name="Lawrence Berkeley National Laboratory"/>
            <person name="Ahrendt S."/>
            <person name="Sahu N."/>
            <person name="Indic B."/>
            <person name="Wong-Bajracharya J."/>
            <person name="Merenyi Z."/>
            <person name="Ke H.-M."/>
            <person name="Monk M."/>
            <person name="Kocsube S."/>
            <person name="Drula E."/>
            <person name="Lipzen A."/>
            <person name="Balint B."/>
            <person name="Henrissat B."/>
            <person name="Andreopoulos B."/>
            <person name="Martin F.M."/>
            <person name="Harder C.B."/>
            <person name="Rigling D."/>
            <person name="Ford K.L."/>
            <person name="Foster G.D."/>
            <person name="Pangilinan J."/>
            <person name="Papanicolaou A."/>
            <person name="Barry K."/>
            <person name="LaButti K."/>
            <person name="Viragh M."/>
            <person name="Koriabine M."/>
            <person name="Yan M."/>
            <person name="Riley R."/>
            <person name="Champramary S."/>
            <person name="Plett K.L."/>
            <person name="Tsai I.J."/>
            <person name="Slot J."/>
            <person name="Sipos G."/>
            <person name="Plett J."/>
            <person name="Nagy L.G."/>
            <person name="Grigoriev I.V."/>
        </authorList>
    </citation>
    <scope>NUCLEOTIDE SEQUENCE</scope>
    <source>
        <strain evidence="2">HWK02</strain>
    </source>
</reference>
<evidence type="ECO:0000256" key="1">
    <source>
        <dbReference type="SAM" id="MobiDB-lite"/>
    </source>
</evidence>
<feature type="compositionally biased region" description="Basic residues" evidence="1">
    <location>
        <begin position="246"/>
        <end position="256"/>
    </location>
</feature>
<accession>A0AA39USU7</accession>
<dbReference type="EMBL" id="JAUEPU010000016">
    <property type="protein sequence ID" value="KAK0495929.1"/>
    <property type="molecule type" value="Genomic_DNA"/>
</dbReference>
<feature type="region of interest" description="Disordered" evidence="1">
    <location>
        <begin position="159"/>
        <end position="358"/>
    </location>
</feature>
<dbReference type="AlphaFoldDB" id="A0AA39USU7"/>